<evidence type="ECO:0000256" key="1">
    <source>
        <dbReference type="SAM" id="MobiDB-lite"/>
    </source>
</evidence>
<protein>
    <recommendedName>
        <fullName evidence="4">DUF2934 domain-containing protein</fullName>
    </recommendedName>
</protein>
<dbReference type="Pfam" id="PF11154">
    <property type="entry name" value="DUF2934"/>
    <property type="match status" value="1"/>
</dbReference>
<gene>
    <name evidence="2" type="ORF">SAMN02745157_0736</name>
</gene>
<organism evidence="2 3">
    <name type="scientific">Kaistia soli DSM 19436</name>
    <dbReference type="NCBI Taxonomy" id="1122133"/>
    <lineage>
        <taxon>Bacteria</taxon>
        <taxon>Pseudomonadati</taxon>
        <taxon>Pseudomonadota</taxon>
        <taxon>Alphaproteobacteria</taxon>
        <taxon>Hyphomicrobiales</taxon>
        <taxon>Kaistiaceae</taxon>
        <taxon>Kaistia</taxon>
    </lineage>
</organism>
<evidence type="ECO:0000313" key="2">
    <source>
        <dbReference type="EMBL" id="SHE69768.1"/>
    </source>
</evidence>
<dbReference type="RefSeq" id="WP_244540123.1">
    <property type="nucleotide sequence ID" value="NZ_FQUP01000001.1"/>
</dbReference>
<dbReference type="EMBL" id="FQUP01000001">
    <property type="protein sequence ID" value="SHE69768.1"/>
    <property type="molecule type" value="Genomic_DNA"/>
</dbReference>
<keyword evidence="3" id="KW-1185">Reference proteome</keyword>
<sequence>MASRDERIRERAYFLWQQAGAPAGRAEEFWQDAEQHESREGSDLPSAGPHARPDLINEDATIGSGMFPSPGDDDEGTAQPSG</sequence>
<feature type="region of interest" description="Disordered" evidence="1">
    <location>
        <begin position="17"/>
        <end position="82"/>
    </location>
</feature>
<name>A0A1M4VLG1_9HYPH</name>
<dbReference type="AlphaFoldDB" id="A0A1M4VLG1"/>
<dbReference type="InterPro" id="IPR021327">
    <property type="entry name" value="DUF2934"/>
</dbReference>
<evidence type="ECO:0000313" key="3">
    <source>
        <dbReference type="Proteomes" id="UP000184485"/>
    </source>
</evidence>
<evidence type="ECO:0008006" key="4">
    <source>
        <dbReference type="Google" id="ProtNLM"/>
    </source>
</evidence>
<proteinExistence type="predicted"/>
<feature type="compositionally biased region" description="Basic and acidic residues" evidence="1">
    <location>
        <begin position="25"/>
        <end position="42"/>
    </location>
</feature>
<accession>A0A1M4VLG1</accession>
<dbReference type="Proteomes" id="UP000184485">
    <property type="component" value="Unassembled WGS sequence"/>
</dbReference>
<reference evidence="2 3" key="1">
    <citation type="submission" date="2016-11" db="EMBL/GenBank/DDBJ databases">
        <authorList>
            <person name="Jaros S."/>
            <person name="Januszkiewicz K."/>
            <person name="Wedrychowicz H."/>
        </authorList>
    </citation>
    <scope>NUCLEOTIDE SEQUENCE [LARGE SCALE GENOMIC DNA]</scope>
    <source>
        <strain evidence="2 3">DSM 19436</strain>
    </source>
</reference>